<sequence length="118" mass="12338">MYLDLEGQWRSKGVRQRVHDVEIRTAGSGGEPGGAAAAAAAAGAETRARRGGGGGGGGGLPAAAAATPALRWVFVRLREDQPPGELPSDVYAYGLDALVARMQAEQERKKAERLRQGR</sequence>
<protein>
    <submittedName>
        <fullName evidence="1">Uncharacterized protein</fullName>
    </submittedName>
</protein>
<dbReference type="EMBL" id="CM020618">
    <property type="protein sequence ID" value="KAK1862035.1"/>
    <property type="molecule type" value="Genomic_DNA"/>
</dbReference>
<keyword evidence="2" id="KW-1185">Reference proteome</keyword>
<gene>
    <name evidence="1" type="ORF">I4F81_004611</name>
</gene>
<organism evidence="1 2">
    <name type="scientific">Pyropia yezoensis</name>
    <name type="common">Susabi-nori</name>
    <name type="synonym">Porphyra yezoensis</name>
    <dbReference type="NCBI Taxonomy" id="2788"/>
    <lineage>
        <taxon>Eukaryota</taxon>
        <taxon>Rhodophyta</taxon>
        <taxon>Bangiophyceae</taxon>
        <taxon>Bangiales</taxon>
        <taxon>Bangiaceae</taxon>
        <taxon>Pyropia</taxon>
    </lineage>
</organism>
<name>A0ACC3BVS9_PYRYE</name>
<proteinExistence type="predicted"/>
<evidence type="ECO:0000313" key="2">
    <source>
        <dbReference type="Proteomes" id="UP000798662"/>
    </source>
</evidence>
<accession>A0ACC3BVS9</accession>
<reference evidence="1" key="1">
    <citation type="submission" date="2019-11" db="EMBL/GenBank/DDBJ databases">
        <title>Nori genome reveals adaptations in red seaweeds to the harsh intertidal environment.</title>
        <authorList>
            <person name="Wang D."/>
            <person name="Mao Y."/>
        </authorList>
    </citation>
    <scope>NUCLEOTIDE SEQUENCE</scope>
    <source>
        <tissue evidence="1">Gametophyte</tissue>
    </source>
</reference>
<evidence type="ECO:0000313" key="1">
    <source>
        <dbReference type="EMBL" id="KAK1862035.1"/>
    </source>
</evidence>
<comment type="caution">
    <text evidence="1">The sequence shown here is derived from an EMBL/GenBank/DDBJ whole genome shotgun (WGS) entry which is preliminary data.</text>
</comment>
<dbReference type="Proteomes" id="UP000798662">
    <property type="component" value="Chromosome 1"/>
</dbReference>